<protein>
    <submittedName>
        <fullName evidence="10">Putative membrane protein (TIGR01666 family)</fullName>
    </submittedName>
    <submittedName>
        <fullName evidence="11">TIGR01666 family membrane protein</fullName>
    </submittedName>
</protein>
<evidence type="ECO:0000313" key="13">
    <source>
        <dbReference type="Proteomes" id="UP000305526"/>
    </source>
</evidence>
<dbReference type="EMBL" id="VDGV01000066">
    <property type="protein sequence ID" value="TNG91366.1"/>
    <property type="molecule type" value="Genomic_DNA"/>
</dbReference>
<feature type="transmembrane region" description="Helical" evidence="7">
    <location>
        <begin position="85"/>
        <end position="104"/>
    </location>
</feature>
<accession>A0A4R3YF34</accession>
<proteinExistence type="inferred from homology"/>
<keyword evidence="13" id="KW-1185">Reference proteome</keyword>
<evidence type="ECO:0000256" key="3">
    <source>
        <dbReference type="ARBA" id="ARBA00022692"/>
    </source>
</evidence>
<dbReference type="EMBL" id="SMCP01000001">
    <property type="protein sequence ID" value="TCV89798.1"/>
    <property type="molecule type" value="Genomic_DNA"/>
</dbReference>
<dbReference type="InterPro" id="IPR010019">
    <property type="entry name" value="Integral_membrane_YccS"/>
</dbReference>
<evidence type="ECO:0000256" key="1">
    <source>
        <dbReference type="ARBA" id="ARBA00004651"/>
    </source>
</evidence>
<feature type="transmembrane region" description="Helical" evidence="7">
    <location>
        <begin position="504"/>
        <end position="526"/>
    </location>
</feature>
<dbReference type="Pfam" id="PF13515">
    <property type="entry name" value="FUSC_2"/>
    <property type="match status" value="1"/>
</dbReference>
<dbReference type="Proteomes" id="UP000294619">
    <property type="component" value="Unassembled WGS sequence"/>
</dbReference>
<feature type="transmembrane region" description="Helical" evidence="7">
    <location>
        <begin position="62"/>
        <end position="79"/>
    </location>
</feature>
<feature type="transmembrane region" description="Helical" evidence="7">
    <location>
        <begin position="133"/>
        <end position="157"/>
    </location>
</feature>
<feature type="transmembrane region" description="Helical" evidence="7">
    <location>
        <begin position="480"/>
        <end position="498"/>
    </location>
</feature>
<evidence type="ECO:0000259" key="9">
    <source>
        <dbReference type="Pfam" id="PF13515"/>
    </source>
</evidence>
<dbReference type="NCBIfam" id="TIGR01666">
    <property type="entry name" value="YCCS"/>
    <property type="match status" value="1"/>
</dbReference>
<sequence>MNKIHWLNSHLIAVIPVFIAVNLAAMLVYSLNISAVAMPFVLGIIAAGLVDLDHGLSGKIKNILITIVAFTISAFGAQISLNNPLYFALMMTLFTFVFTMMGALGQRYSTIAFGTLIVALYTSLTYLPQTQWYINPAMIVCGTLLYSVSSVLTYLFFPRYKVDEYLANAYLALADYLDGKSKFFDPDQAESAEQLQLELSGLNSRVIEAFNLCRQSLFYRLGGQHRHSKTSRLIRYYYAAQDIHERASSSHFDYRKLMKKLQNSDLIFRIQRLLELQADDCRDIAQAILQRKAYQPKQRLQRAAAGIDASFSYFIEHSPNSSQLENLRTVIGNLKSILWQLLFLGKESNEIQDSFSRIITTKRIRGLREIAAAIHSHLTLQSPLFRHAVRLSLVVLACCIIADALALERGYWVLLTAIFVCQPNYSATKKRLRERILGTLVGVFLGSLLPYFMATLEAKLGLLVITSTLFFYFKNKNYSFSTCFITIQVLICFDISGFDIYGAMWPRVIDTLIGAALAWWAVSYLWPDWKYMKIGKIIHRSIQNNARYLLYIMAQLQFGEKNHVNYRIVRLAAHESAAELNTLIGNMNSEPQKYQRYLSNGFQLLKQNYCLLGYISALGAFRHSMGKHGDDKYFLTALYPAAREFIAILQQLDQLPQAQFDQKMMSISERLAAETDEHFSSPSQLQQDRVLRQQLNMMTQLLPGLYQTVHKQLKLEQTLRF</sequence>
<dbReference type="GO" id="GO:0005886">
    <property type="term" value="C:plasma membrane"/>
    <property type="evidence" value="ECO:0007669"/>
    <property type="project" value="UniProtKB-SubCell"/>
</dbReference>
<dbReference type="Proteomes" id="UP000305526">
    <property type="component" value="Unassembled WGS sequence"/>
</dbReference>
<evidence type="ECO:0000256" key="7">
    <source>
        <dbReference type="SAM" id="Phobius"/>
    </source>
</evidence>
<feature type="domain" description="Integral membrane protein YccS N-terminal" evidence="8">
    <location>
        <begin position="62"/>
        <end position="341"/>
    </location>
</feature>
<dbReference type="InterPro" id="IPR049453">
    <property type="entry name" value="Memb_transporter_dom"/>
</dbReference>
<evidence type="ECO:0000313" key="10">
    <source>
        <dbReference type="EMBL" id="TCV89798.1"/>
    </source>
</evidence>
<reference evidence="10 12" key="1">
    <citation type="submission" date="2019-03" db="EMBL/GenBank/DDBJ databases">
        <title>Genomic Encyclopedia of Type Strains, Phase IV (KMG-IV): sequencing the most valuable type-strain genomes for metagenomic binning, comparative biology and taxonomic classification.</title>
        <authorList>
            <person name="Goeker M."/>
        </authorList>
    </citation>
    <scope>NUCLEOTIDE SEQUENCE [LARGE SCALE GENOMIC DNA]</scope>
    <source>
        <strain evidence="10 12">DSM 28140</strain>
    </source>
</reference>
<keyword evidence="2" id="KW-1003">Cell membrane</keyword>
<feature type="transmembrane region" description="Helical" evidence="7">
    <location>
        <begin position="7"/>
        <end position="27"/>
    </location>
</feature>
<dbReference type="NCBIfam" id="TIGR01667">
    <property type="entry name" value="YCCS_YHFK"/>
    <property type="match status" value="1"/>
</dbReference>
<evidence type="ECO:0000256" key="5">
    <source>
        <dbReference type="ARBA" id="ARBA00023136"/>
    </source>
</evidence>
<keyword evidence="3 7" id="KW-0812">Transmembrane</keyword>
<feature type="transmembrane region" description="Helical" evidence="7">
    <location>
        <begin position="33"/>
        <end position="50"/>
    </location>
</feature>
<evidence type="ECO:0000256" key="6">
    <source>
        <dbReference type="ARBA" id="ARBA00043993"/>
    </source>
</evidence>
<feature type="transmembrane region" description="Helical" evidence="7">
    <location>
        <begin position="388"/>
        <end position="405"/>
    </location>
</feature>
<evidence type="ECO:0000256" key="4">
    <source>
        <dbReference type="ARBA" id="ARBA00022989"/>
    </source>
</evidence>
<comment type="similarity">
    <text evidence="6">Belongs to the YccS/YhfK family.</text>
</comment>
<name>A0A4R3YF34_9PAST</name>
<dbReference type="PANTHER" id="PTHR30509:SF8">
    <property type="entry name" value="INNER MEMBRANE PROTEIN YCCS"/>
    <property type="match status" value="1"/>
</dbReference>
<evidence type="ECO:0000256" key="2">
    <source>
        <dbReference type="ARBA" id="ARBA00022475"/>
    </source>
</evidence>
<feature type="domain" description="Integral membrane bound transporter" evidence="9">
    <location>
        <begin position="398"/>
        <end position="520"/>
    </location>
</feature>
<comment type="caution">
    <text evidence="10">The sequence shown here is derived from an EMBL/GenBank/DDBJ whole genome shotgun (WGS) entry which is preliminary data.</text>
</comment>
<gene>
    <name evidence="11" type="primary">yccS</name>
    <name evidence="10" type="ORF">EDC16_101108</name>
    <name evidence="11" type="ORF">FHQ21_07760</name>
</gene>
<dbReference type="AlphaFoldDB" id="A0A4R3YF34"/>
<keyword evidence="5 7" id="KW-0472">Membrane</keyword>
<evidence type="ECO:0000313" key="12">
    <source>
        <dbReference type="Proteomes" id="UP000294619"/>
    </source>
</evidence>
<organism evidence="10 12">
    <name type="scientific">Testudinibacter aquarius</name>
    <dbReference type="NCBI Taxonomy" id="1524974"/>
    <lineage>
        <taxon>Bacteria</taxon>
        <taxon>Pseudomonadati</taxon>
        <taxon>Pseudomonadota</taxon>
        <taxon>Gammaproteobacteria</taxon>
        <taxon>Pasteurellales</taxon>
        <taxon>Pasteurellaceae</taxon>
        <taxon>Testudinibacter</taxon>
    </lineage>
</organism>
<dbReference type="RefSeq" id="WP_132964318.1">
    <property type="nucleotide sequence ID" value="NZ_LEKL01000014.1"/>
</dbReference>
<reference evidence="11 13" key="2">
    <citation type="submission" date="2019-05" db="EMBL/GenBank/DDBJ databases">
        <title>Pasteurellaceae isolates from reptiles.</title>
        <authorList>
            <person name="Bojesen A.M."/>
            <person name="Lund E."/>
        </authorList>
    </citation>
    <scope>NUCLEOTIDE SEQUENCE [LARGE SCALE GENOMIC DNA]</scope>
    <source>
        <strain evidence="11 13">ELNT2x</strain>
    </source>
</reference>
<dbReference type="InterPro" id="IPR010020">
    <property type="entry name" value="Integral_membrane_YCCS_YHJK"/>
</dbReference>
<comment type="subcellular location">
    <subcellularLocation>
        <location evidence="1">Cell membrane</location>
        <topology evidence="1">Multi-pass membrane protein</topology>
    </subcellularLocation>
</comment>
<dbReference type="InterPro" id="IPR032692">
    <property type="entry name" value="YccS_N"/>
</dbReference>
<feature type="transmembrane region" description="Helical" evidence="7">
    <location>
        <begin position="458"/>
        <end position="473"/>
    </location>
</feature>
<feature type="transmembrane region" description="Helical" evidence="7">
    <location>
        <begin position="111"/>
        <end position="127"/>
    </location>
</feature>
<evidence type="ECO:0000259" key="8">
    <source>
        <dbReference type="Pfam" id="PF12805"/>
    </source>
</evidence>
<dbReference type="PANTHER" id="PTHR30509">
    <property type="entry name" value="P-HYDROXYBENZOIC ACID EFFLUX PUMP SUBUNIT-RELATED"/>
    <property type="match status" value="1"/>
</dbReference>
<dbReference type="Pfam" id="PF12805">
    <property type="entry name" value="FUSC-like"/>
    <property type="match status" value="1"/>
</dbReference>
<evidence type="ECO:0000313" key="11">
    <source>
        <dbReference type="EMBL" id="TNG91366.1"/>
    </source>
</evidence>
<keyword evidence="4 7" id="KW-1133">Transmembrane helix</keyword>